<feature type="DNA-binding region" description="H-T-H motif" evidence="4">
    <location>
        <begin position="23"/>
        <end position="42"/>
    </location>
</feature>
<feature type="domain" description="HTH tetR-type" evidence="5">
    <location>
        <begin position="1"/>
        <end position="60"/>
    </location>
</feature>
<dbReference type="InterPro" id="IPR009057">
    <property type="entry name" value="Homeodomain-like_sf"/>
</dbReference>
<keyword evidence="2 4" id="KW-0238">DNA-binding</keyword>
<sequence length="182" mass="20504">MDRTTIENAALELFHKRGFDAVKVQDICAACGITKPTFYHYVPSKDDILLRCYDDIVEIVEAHVAGTDPEGPVVQLLGAYLALIDECERIGADLLSRIACSNLQENRGSYDTRPAITERMEAIIATGQRTGVIRNEADPHQIYLSTAYLYEGLQFMWCLRRGDFDWRTQMCEGLQAILQVKA</sequence>
<keyword evidence="7" id="KW-1185">Reference proteome</keyword>
<name>A0ABV1IFG1_9ACTN</name>
<dbReference type="InterPro" id="IPR036271">
    <property type="entry name" value="Tet_transcr_reg_TetR-rel_C_sf"/>
</dbReference>
<dbReference type="InterPro" id="IPR001647">
    <property type="entry name" value="HTH_TetR"/>
</dbReference>
<dbReference type="SUPFAM" id="SSF48498">
    <property type="entry name" value="Tetracyclin repressor-like, C-terminal domain"/>
    <property type="match status" value="1"/>
</dbReference>
<evidence type="ECO:0000256" key="2">
    <source>
        <dbReference type="ARBA" id="ARBA00023125"/>
    </source>
</evidence>
<evidence type="ECO:0000256" key="1">
    <source>
        <dbReference type="ARBA" id="ARBA00023015"/>
    </source>
</evidence>
<dbReference type="SUPFAM" id="SSF46689">
    <property type="entry name" value="Homeodomain-like"/>
    <property type="match status" value="1"/>
</dbReference>
<dbReference type="Pfam" id="PF00440">
    <property type="entry name" value="TetR_N"/>
    <property type="match status" value="1"/>
</dbReference>
<protein>
    <submittedName>
        <fullName evidence="6">TetR/AcrR family transcriptional regulator</fullName>
    </submittedName>
</protein>
<dbReference type="PROSITE" id="PS50977">
    <property type="entry name" value="HTH_TETR_2"/>
    <property type="match status" value="1"/>
</dbReference>
<dbReference type="Gene3D" id="1.10.357.10">
    <property type="entry name" value="Tetracycline Repressor, domain 2"/>
    <property type="match status" value="1"/>
</dbReference>
<dbReference type="RefSeq" id="WP_349182190.1">
    <property type="nucleotide sequence ID" value="NZ_JBBNGS010000007.1"/>
</dbReference>
<dbReference type="EMBL" id="JBBNGS010000007">
    <property type="protein sequence ID" value="MEQ2637629.1"/>
    <property type="molecule type" value="Genomic_DNA"/>
</dbReference>
<evidence type="ECO:0000313" key="6">
    <source>
        <dbReference type="EMBL" id="MEQ2637629.1"/>
    </source>
</evidence>
<accession>A0ABV1IFG1</accession>
<keyword evidence="3" id="KW-0804">Transcription</keyword>
<gene>
    <name evidence="6" type="ORF">AAAT05_04645</name>
</gene>
<evidence type="ECO:0000259" key="5">
    <source>
        <dbReference type="PROSITE" id="PS50977"/>
    </source>
</evidence>
<dbReference type="PANTHER" id="PTHR30055:SF234">
    <property type="entry name" value="HTH-TYPE TRANSCRIPTIONAL REGULATOR BETI"/>
    <property type="match status" value="1"/>
</dbReference>
<dbReference type="PANTHER" id="PTHR30055">
    <property type="entry name" value="HTH-TYPE TRANSCRIPTIONAL REGULATOR RUTR"/>
    <property type="match status" value="1"/>
</dbReference>
<comment type="caution">
    <text evidence="6">The sequence shown here is derived from an EMBL/GenBank/DDBJ whole genome shotgun (WGS) entry which is preliminary data.</text>
</comment>
<dbReference type="Proteomes" id="UP001478817">
    <property type="component" value="Unassembled WGS sequence"/>
</dbReference>
<keyword evidence="1" id="KW-0805">Transcription regulation</keyword>
<evidence type="ECO:0000256" key="4">
    <source>
        <dbReference type="PROSITE-ProRule" id="PRU00335"/>
    </source>
</evidence>
<evidence type="ECO:0000313" key="7">
    <source>
        <dbReference type="Proteomes" id="UP001478817"/>
    </source>
</evidence>
<proteinExistence type="predicted"/>
<dbReference type="InterPro" id="IPR050109">
    <property type="entry name" value="HTH-type_TetR-like_transc_reg"/>
</dbReference>
<organism evidence="6 7">
    <name type="scientific">Paratractidigestivibacter faecalis</name>
    <dbReference type="NCBI Taxonomy" id="2292441"/>
    <lineage>
        <taxon>Bacteria</taxon>
        <taxon>Bacillati</taxon>
        <taxon>Actinomycetota</taxon>
        <taxon>Coriobacteriia</taxon>
        <taxon>Coriobacteriales</taxon>
        <taxon>Atopobiaceae</taxon>
        <taxon>Paratractidigestivibacter</taxon>
    </lineage>
</organism>
<evidence type="ECO:0000256" key="3">
    <source>
        <dbReference type="ARBA" id="ARBA00023163"/>
    </source>
</evidence>
<reference evidence="6 7" key="1">
    <citation type="submission" date="2024-04" db="EMBL/GenBank/DDBJ databases">
        <title>Human intestinal bacterial collection.</title>
        <authorList>
            <person name="Pauvert C."/>
            <person name="Hitch T.C.A."/>
            <person name="Clavel T."/>
        </authorList>
    </citation>
    <scope>NUCLEOTIDE SEQUENCE [LARGE SCALE GENOMIC DNA]</scope>
    <source>
        <strain evidence="6 7">CLA-AA-H197</strain>
    </source>
</reference>
<dbReference type="PRINTS" id="PR00455">
    <property type="entry name" value="HTHTETR"/>
</dbReference>